<feature type="domain" description="Fe/B12 periplasmic-binding" evidence="5">
    <location>
        <begin position="203"/>
        <end position="359"/>
    </location>
</feature>
<accession>A0A8U0I0S7</accession>
<dbReference type="InterPro" id="IPR002491">
    <property type="entry name" value="ABC_transptr_periplasmic_BD"/>
</dbReference>
<organism evidence="6 7">
    <name type="scientific">Halorussus limi</name>
    <dbReference type="NCBI Taxonomy" id="2938695"/>
    <lineage>
        <taxon>Archaea</taxon>
        <taxon>Methanobacteriati</taxon>
        <taxon>Methanobacteriota</taxon>
        <taxon>Stenosarchaea group</taxon>
        <taxon>Halobacteria</taxon>
        <taxon>Halobacteriales</taxon>
        <taxon>Haladaptataceae</taxon>
        <taxon>Halorussus</taxon>
    </lineage>
</organism>
<name>A0A8U0I0S7_9EURY</name>
<evidence type="ECO:0000256" key="3">
    <source>
        <dbReference type="ARBA" id="ARBA00022729"/>
    </source>
</evidence>
<dbReference type="KEGG" id="halx:M0R89_21535"/>
<dbReference type="SUPFAM" id="SSF53807">
    <property type="entry name" value="Helical backbone' metal receptor"/>
    <property type="match status" value="1"/>
</dbReference>
<dbReference type="PANTHER" id="PTHR30532">
    <property type="entry name" value="IRON III DICITRATE-BINDING PERIPLASMIC PROTEIN"/>
    <property type="match status" value="1"/>
</dbReference>
<evidence type="ECO:0000313" key="6">
    <source>
        <dbReference type="EMBL" id="UPV76778.1"/>
    </source>
</evidence>
<dbReference type="PROSITE" id="PS51257">
    <property type="entry name" value="PROKAR_LIPOPROTEIN"/>
    <property type="match status" value="1"/>
</dbReference>
<sequence length="400" mass="44405">MTEDSRGRDAPTRRQYLKYGGAVIGGGLLAGCTGGGDAESNAETTSTTTETTTEETTQTSTTGDESSSGGKSYSVSMVPVGEVTFDSVPETWIANNGSWADMGIALGLDAPKGVWLPSRYHTQYYDEIPGVSVDKSSIQKLWGDSGVGKEQFYELDVDVHVADPNFLMNRGKWKQSDIDEISTQVAPFFGNSIFSRGYAWHENYRYYTLYQAFEKLSKVFQRQKRFEAFEKLHEEFQSSLAPVVPARKKRPEVAVVWGGGNQPEKFYPYVVDEGTSFKHLRDLKVKDALAASDVKNFHSSRGAIDYETLLEVDPEVLLVRGQEAKSKKKFQNTVVKFMKNHSVASELTAVKNGDVYRAGPLYQGPITNLVVTDRMARTLYGAEEKLFDPKRVADIVNGDI</sequence>
<evidence type="ECO:0000256" key="1">
    <source>
        <dbReference type="ARBA" id="ARBA00004196"/>
    </source>
</evidence>
<dbReference type="InterPro" id="IPR051313">
    <property type="entry name" value="Bact_iron-sidero_bind"/>
</dbReference>
<dbReference type="EMBL" id="CP096661">
    <property type="protein sequence ID" value="UPV76778.1"/>
    <property type="molecule type" value="Genomic_DNA"/>
</dbReference>
<keyword evidence="6" id="KW-0614">Plasmid</keyword>
<dbReference type="Pfam" id="PF01497">
    <property type="entry name" value="Peripla_BP_2"/>
    <property type="match status" value="1"/>
</dbReference>
<dbReference type="GeneID" id="72187840"/>
<proteinExistence type="predicted"/>
<comment type="subcellular location">
    <subcellularLocation>
        <location evidence="1">Cell envelope</location>
    </subcellularLocation>
</comment>
<geneLocation type="plasmid" evidence="6 7">
    <name>unnamed2</name>
</geneLocation>
<dbReference type="Proteomes" id="UP000830729">
    <property type="component" value="Plasmid unnamed2"/>
</dbReference>
<keyword evidence="3" id="KW-0732">Signal</keyword>
<dbReference type="Gene3D" id="3.40.50.1980">
    <property type="entry name" value="Nitrogenase molybdenum iron protein domain"/>
    <property type="match status" value="2"/>
</dbReference>
<evidence type="ECO:0000313" key="7">
    <source>
        <dbReference type="Proteomes" id="UP000830729"/>
    </source>
</evidence>
<feature type="region of interest" description="Disordered" evidence="4">
    <location>
        <begin position="35"/>
        <end position="73"/>
    </location>
</feature>
<dbReference type="AlphaFoldDB" id="A0A8U0I0S7"/>
<evidence type="ECO:0000259" key="5">
    <source>
        <dbReference type="Pfam" id="PF01497"/>
    </source>
</evidence>
<protein>
    <submittedName>
        <fullName evidence="6">ABC transporter substrate-binding protein</fullName>
    </submittedName>
</protein>
<dbReference type="InterPro" id="IPR006311">
    <property type="entry name" value="TAT_signal"/>
</dbReference>
<dbReference type="PANTHER" id="PTHR30532:SF1">
    <property type="entry name" value="IRON(3+)-HYDROXAMATE-BINDING PROTEIN FHUD"/>
    <property type="match status" value="1"/>
</dbReference>
<feature type="compositionally biased region" description="Low complexity" evidence="4">
    <location>
        <begin position="43"/>
        <end position="73"/>
    </location>
</feature>
<reference evidence="6 7" key="1">
    <citation type="submission" date="2022-04" db="EMBL/GenBank/DDBJ databases">
        <title>Diverse halophilic archaea isolated from saline environments.</title>
        <authorList>
            <person name="Cui H.-L."/>
        </authorList>
    </citation>
    <scope>NUCLEOTIDE SEQUENCE [LARGE SCALE GENOMIC DNA]</scope>
    <source>
        <strain evidence="6 7">XZYJT49</strain>
        <plasmid evidence="6 7">unnamed2</plasmid>
    </source>
</reference>
<keyword evidence="2" id="KW-0813">Transport</keyword>
<evidence type="ECO:0000256" key="4">
    <source>
        <dbReference type="SAM" id="MobiDB-lite"/>
    </source>
</evidence>
<dbReference type="RefSeq" id="WP_248652811.1">
    <property type="nucleotide sequence ID" value="NZ_CP096661.1"/>
</dbReference>
<evidence type="ECO:0000256" key="2">
    <source>
        <dbReference type="ARBA" id="ARBA00022448"/>
    </source>
</evidence>
<keyword evidence="7" id="KW-1185">Reference proteome</keyword>
<dbReference type="PROSITE" id="PS51318">
    <property type="entry name" value="TAT"/>
    <property type="match status" value="1"/>
</dbReference>
<gene>
    <name evidence="6" type="ORF">M0R89_21535</name>
</gene>